<dbReference type="Pfam" id="PF00903">
    <property type="entry name" value="Glyoxalase"/>
    <property type="match status" value="1"/>
</dbReference>
<dbReference type="InterPro" id="IPR029068">
    <property type="entry name" value="Glyas_Bleomycin-R_OHBP_Dase"/>
</dbReference>
<evidence type="ECO:0000259" key="1">
    <source>
        <dbReference type="PROSITE" id="PS51819"/>
    </source>
</evidence>
<dbReference type="AlphaFoldDB" id="A0A4R5AG07"/>
<dbReference type="SUPFAM" id="SSF54593">
    <property type="entry name" value="Glyoxalase/Bleomycin resistance protein/Dihydroxybiphenyl dioxygenase"/>
    <property type="match status" value="1"/>
</dbReference>
<dbReference type="Gene3D" id="3.10.180.10">
    <property type="entry name" value="2,3-Dihydroxybiphenyl 1,2-Dioxygenase, domain 1"/>
    <property type="match status" value="1"/>
</dbReference>
<organism evidence="2 3">
    <name type="scientific">Jiangella aurantiaca</name>
    <dbReference type="NCBI Taxonomy" id="2530373"/>
    <lineage>
        <taxon>Bacteria</taxon>
        <taxon>Bacillati</taxon>
        <taxon>Actinomycetota</taxon>
        <taxon>Actinomycetes</taxon>
        <taxon>Jiangellales</taxon>
        <taxon>Jiangellaceae</taxon>
        <taxon>Jiangella</taxon>
    </lineage>
</organism>
<keyword evidence="3" id="KW-1185">Reference proteome</keyword>
<dbReference type="PROSITE" id="PS51819">
    <property type="entry name" value="VOC"/>
    <property type="match status" value="1"/>
</dbReference>
<dbReference type="RefSeq" id="WP_132103839.1">
    <property type="nucleotide sequence ID" value="NZ_SMLB01000017.1"/>
</dbReference>
<feature type="domain" description="VOC" evidence="1">
    <location>
        <begin position="7"/>
        <end position="122"/>
    </location>
</feature>
<dbReference type="EMBL" id="SMLB01000017">
    <property type="protein sequence ID" value="TDD68942.1"/>
    <property type="molecule type" value="Genomic_DNA"/>
</dbReference>
<dbReference type="InterPro" id="IPR037523">
    <property type="entry name" value="VOC_core"/>
</dbReference>
<dbReference type="CDD" id="cd06587">
    <property type="entry name" value="VOC"/>
    <property type="match status" value="1"/>
</dbReference>
<evidence type="ECO:0000313" key="3">
    <source>
        <dbReference type="Proteomes" id="UP000295217"/>
    </source>
</evidence>
<reference evidence="2 3" key="1">
    <citation type="submission" date="2019-02" db="EMBL/GenBank/DDBJ databases">
        <title>Draft genome sequences of novel Actinobacteria.</title>
        <authorList>
            <person name="Sahin N."/>
            <person name="Ay H."/>
            <person name="Saygin H."/>
        </authorList>
    </citation>
    <scope>NUCLEOTIDE SEQUENCE [LARGE SCALE GENOMIC DNA]</scope>
    <source>
        <strain evidence="2 3">8K307</strain>
    </source>
</reference>
<evidence type="ECO:0000313" key="2">
    <source>
        <dbReference type="EMBL" id="TDD68942.1"/>
    </source>
</evidence>
<dbReference type="Proteomes" id="UP000295217">
    <property type="component" value="Unassembled WGS sequence"/>
</dbReference>
<comment type="caution">
    <text evidence="2">The sequence shown here is derived from an EMBL/GenBank/DDBJ whole genome shotgun (WGS) entry which is preliminary data.</text>
</comment>
<dbReference type="InterPro" id="IPR004360">
    <property type="entry name" value="Glyas_Fos-R_dOase_dom"/>
</dbReference>
<accession>A0A4R5AG07</accession>
<dbReference type="OrthoDB" id="9797743at2"/>
<name>A0A4R5AG07_9ACTN</name>
<sequence length="139" mass="15656">MNDAGVHLQAAVLHVGDLGRAIAFYTQLLGLEVARRTPDAVVLATRSGTATLAMRERHVQHVTDRTVQALVWRLPTMEHLDDVEQRAKRLTGRTTRRVLTEDAITVLSAWDPEGQRLVFLHHDGDNDVPRSIPAEVFWY</sequence>
<proteinExistence type="predicted"/>
<gene>
    <name evidence="2" type="ORF">E1262_14475</name>
</gene>
<protein>
    <submittedName>
        <fullName evidence="2">VOC family protein</fullName>
    </submittedName>
</protein>